<dbReference type="InterPro" id="IPR013164">
    <property type="entry name" value="Cadherin_N"/>
</dbReference>
<evidence type="ECO:0000256" key="14">
    <source>
        <dbReference type="SAM" id="SignalP"/>
    </source>
</evidence>
<dbReference type="PROSITE" id="PS50268">
    <property type="entry name" value="CADHERIN_2"/>
    <property type="match status" value="6"/>
</dbReference>
<dbReference type="FunFam" id="2.60.40.60:FF:000002">
    <property type="entry name" value="Protocadherin alpha 2"/>
    <property type="match status" value="1"/>
</dbReference>
<keyword evidence="7 12" id="KW-0106">Calcium</keyword>
<keyword evidence="11" id="KW-0325">Glycoprotein</keyword>
<evidence type="ECO:0000259" key="15">
    <source>
        <dbReference type="PROSITE" id="PS50268"/>
    </source>
</evidence>
<dbReference type="InterPro" id="IPR050174">
    <property type="entry name" value="Protocadherin/Cadherin-CA"/>
</dbReference>
<dbReference type="Pfam" id="PF08266">
    <property type="entry name" value="Cadherin_2"/>
    <property type="match status" value="1"/>
</dbReference>
<dbReference type="Gene3D" id="2.60.40.60">
    <property type="entry name" value="Cadherins"/>
    <property type="match status" value="7"/>
</dbReference>
<dbReference type="AlphaFoldDB" id="A0A8J0QWE2"/>
<dbReference type="GO" id="GO:0050839">
    <property type="term" value="F:cell adhesion molecule binding"/>
    <property type="evidence" value="ECO:0000318"/>
    <property type="project" value="GO_Central"/>
</dbReference>
<feature type="domain" description="Cadherin" evidence="15">
    <location>
        <begin position="457"/>
        <end position="566"/>
    </location>
</feature>
<dbReference type="Pfam" id="PF00028">
    <property type="entry name" value="Cadherin"/>
    <property type="match status" value="4"/>
</dbReference>
<dbReference type="GeneID" id="100489479"/>
<dbReference type="GO" id="GO:0005886">
    <property type="term" value="C:plasma membrane"/>
    <property type="evidence" value="ECO:0000318"/>
    <property type="project" value="GO_Central"/>
</dbReference>
<dbReference type="FunFam" id="2.60.40.60:FF:000004">
    <property type="entry name" value="Protocadherin 1 gamma 2"/>
    <property type="match status" value="1"/>
</dbReference>
<evidence type="ECO:0000256" key="8">
    <source>
        <dbReference type="ARBA" id="ARBA00022889"/>
    </source>
</evidence>
<comment type="subcellular location">
    <subcellularLocation>
        <location evidence="2">Cell membrane</location>
        <topology evidence="2">Single-pass type I membrane protein</topology>
    </subcellularLocation>
</comment>
<keyword evidence="16" id="KW-1185">Reference proteome</keyword>
<feature type="domain" description="Cadherin" evidence="15">
    <location>
        <begin position="582"/>
        <end position="679"/>
    </location>
</feature>
<accession>A0A8J0QWE2</accession>
<dbReference type="GO" id="GO:0007156">
    <property type="term" value="P:homophilic cell adhesion via plasma membrane adhesion molecules"/>
    <property type="evidence" value="ECO:0007669"/>
    <property type="project" value="InterPro"/>
</dbReference>
<dbReference type="PROSITE" id="PS00232">
    <property type="entry name" value="CADHERIN_1"/>
    <property type="match status" value="3"/>
</dbReference>
<keyword evidence="3" id="KW-1003">Cell membrane</keyword>
<name>A0A8J0QWE2_XENTR</name>
<dbReference type="SMART" id="SM00112">
    <property type="entry name" value="CA"/>
    <property type="match status" value="7"/>
</dbReference>
<dbReference type="AGR" id="Xenbase:XB-GENE-29079743"/>
<dbReference type="Pfam" id="PF16492">
    <property type="entry name" value="Cadherin_C_2"/>
    <property type="match status" value="1"/>
</dbReference>
<dbReference type="PRINTS" id="PR00205">
    <property type="entry name" value="CADHERIN"/>
</dbReference>
<evidence type="ECO:0000256" key="11">
    <source>
        <dbReference type="ARBA" id="ARBA00023180"/>
    </source>
</evidence>
<organism evidence="16 17">
    <name type="scientific">Xenopus tropicalis</name>
    <name type="common">Western clawed frog</name>
    <name type="synonym">Silurana tropicalis</name>
    <dbReference type="NCBI Taxonomy" id="8364"/>
    <lineage>
        <taxon>Eukaryota</taxon>
        <taxon>Metazoa</taxon>
        <taxon>Chordata</taxon>
        <taxon>Craniata</taxon>
        <taxon>Vertebrata</taxon>
        <taxon>Euteleostomi</taxon>
        <taxon>Amphibia</taxon>
        <taxon>Batrachia</taxon>
        <taxon>Anura</taxon>
        <taxon>Pipoidea</taxon>
        <taxon>Pipidae</taxon>
        <taxon>Xenopodinae</taxon>
        <taxon>Xenopus</taxon>
        <taxon>Silurana</taxon>
    </lineage>
</organism>
<keyword evidence="4 13" id="KW-0812">Transmembrane</keyword>
<dbReference type="KEGG" id="xtr:100489479"/>
<feature type="domain" description="Cadherin" evidence="15">
    <location>
        <begin position="352"/>
        <end position="456"/>
    </location>
</feature>
<evidence type="ECO:0000256" key="3">
    <source>
        <dbReference type="ARBA" id="ARBA00022475"/>
    </source>
</evidence>
<dbReference type="InterPro" id="IPR015919">
    <property type="entry name" value="Cadherin-like_sf"/>
</dbReference>
<dbReference type="OrthoDB" id="6252479at2759"/>
<dbReference type="PANTHER" id="PTHR24028:SF73">
    <property type="entry name" value="PROTOCADHERIN GAMMA-B3-RELATED"/>
    <property type="match status" value="1"/>
</dbReference>
<evidence type="ECO:0000313" key="17">
    <source>
        <dbReference type="RefSeq" id="XP_002940039.1"/>
    </source>
</evidence>
<keyword evidence="9 13" id="KW-1133">Transmembrane helix</keyword>
<evidence type="ECO:0000256" key="10">
    <source>
        <dbReference type="ARBA" id="ARBA00023136"/>
    </source>
</evidence>
<dbReference type="SUPFAM" id="SSF49313">
    <property type="entry name" value="Cadherin-like"/>
    <property type="match status" value="7"/>
</dbReference>
<dbReference type="FunFam" id="2.60.40.60:FF:000001">
    <property type="entry name" value="Protocadherin alpha 2"/>
    <property type="match status" value="1"/>
</dbReference>
<feature type="domain" description="Cadherin" evidence="15">
    <location>
        <begin position="245"/>
        <end position="351"/>
    </location>
</feature>
<evidence type="ECO:0000256" key="7">
    <source>
        <dbReference type="ARBA" id="ARBA00022837"/>
    </source>
</evidence>
<feature type="transmembrane region" description="Helical" evidence="13">
    <location>
        <begin position="693"/>
        <end position="715"/>
    </location>
</feature>
<evidence type="ECO:0000256" key="6">
    <source>
        <dbReference type="ARBA" id="ARBA00022737"/>
    </source>
</evidence>
<keyword evidence="5 14" id="KW-0732">Signal</keyword>
<feature type="domain" description="Cadherin" evidence="15">
    <location>
        <begin position="30"/>
        <end position="135"/>
    </location>
</feature>
<dbReference type="InterPro" id="IPR002126">
    <property type="entry name" value="Cadherin-like_dom"/>
</dbReference>
<dbReference type="Proteomes" id="UP000008143">
    <property type="component" value="Chromosome 3"/>
</dbReference>
<keyword evidence="8" id="KW-0130">Cell adhesion</keyword>
<evidence type="ECO:0000256" key="2">
    <source>
        <dbReference type="ARBA" id="ARBA00004251"/>
    </source>
</evidence>
<evidence type="ECO:0000256" key="12">
    <source>
        <dbReference type="PROSITE-ProRule" id="PRU00043"/>
    </source>
</evidence>
<dbReference type="PANTHER" id="PTHR24028">
    <property type="entry name" value="CADHERIN-87A"/>
    <property type="match status" value="1"/>
</dbReference>
<dbReference type="FunFam" id="2.60.40.60:FF:000018">
    <property type="entry name" value="Protocadherin gamma c3"/>
    <property type="match status" value="1"/>
</dbReference>
<feature type="signal peptide" evidence="14">
    <location>
        <begin position="1"/>
        <end position="31"/>
    </location>
</feature>
<evidence type="ECO:0000256" key="4">
    <source>
        <dbReference type="ARBA" id="ARBA00022692"/>
    </source>
</evidence>
<evidence type="ECO:0000256" key="9">
    <source>
        <dbReference type="ARBA" id="ARBA00022989"/>
    </source>
</evidence>
<evidence type="ECO:0000313" key="18">
    <source>
        <dbReference type="Xenbase" id="XB-GENE-29079743"/>
    </source>
</evidence>
<dbReference type="FunFam" id="2.60.40.60:FF:000129">
    <property type="entry name" value="protocadherin alpha-C2 isoform X1"/>
    <property type="match status" value="1"/>
</dbReference>
<dbReference type="InterPro" id="IPR032455">
    <property type="entry name" value="Cadherin_C"/>
</dbReference>
<keyword evidence="6" id="KW-0677">Repeat</keyword>
<dbReference type="InterPro" id="IPR020894">
    <property type="entry name" value="Cadherin_CS"/>
</dbReference>
<dbReference type="CDD" id="cd11304">
    <property type="entry name" value="Cadherin_repeat"/>
    <property type="match status" value="6"/>
</dbReference>
<dbReference type="OMA" id="YFEMSVE"/>
<proteinExistence type="predicted"/>
<protein>
    <submittedName>
        <fullName evidence="17">Protocadherin gamma-B5</fullName>
    </submittedName>
</protein>
<dbReference type="FunFam" id="2.60.40.60:FF:000006">
    <property type="entry name" value="Protocadherin alpha 2"/>
    <property type="match status" value="1"/>
</dbReference>
<dbReference type="GO" id="GO:0007155">
    <property type="term" value="P:cell adhesion"/>
    <property type="evidence" value="ECO:0000318"/>
    <property type="project" value="GO_Central"/>
</dbReference>
<evidence type="ECO:0000313" key="16">
    <source>
        <dbReference type="Proteomes" id="UP000008143"/>
    </source>
</evidence>
<sequence>MKTPREQKNMGIKWQVTFSFLSLWLFHLVSGQLHYSIDEELRKDTIIANISNDLGLDIKELFQRRFSIDSHNSKKYASVDLENGNLYINDRIDRETLCRTAPTCLLSFDAVLEKPLNIFTVKLEIQDINDNPPRFFHDTITLEISESTLPGTHLVLQTAEDPDIGINSVQRYILSDNQFLSLKEKIRTDGSKIPELVLEKYLDRETQSVHKLFLTAFDGGNPVRSGSALIKIIISDANDNIPEFSKEVYKVKMSENTPVNTTVLSVDATDKDEGLNAQITYSFSKTSDNQLHTGTFDINPTSGKITTKRDLDFESVQSYEIAIEAMDGGGFVAQTKVLIEIIDENDNAPEISIASLSAPIPEDSMPGTVIALIKVHDQDTGRNGEVDCQILGAAPFQIVSSSSRYYRIITASFLDREKVPWYNITILATDKGSPELSSTKSIKLDLSDVNDNPPVFSKPTYVAYLPENNLPGSSIYRIQAFDFDSGNNAKVVYSILNTYIQDIPVSAYFSINVVSGVLYAQRSFDYEQHQMFSMEITARDSGSPPLNSNITLIIYIIDQNDNAPEILYPSPNGGGSSLFEMVPLASEQGSLITKVIAVDADSGHNSWLSYHFIPMSDPSPFSINQYTGEIRTCRVFQEKDLLKHKVVIMVKDNGHPSLSVSVTLSLVVADHFQQVVPKINNQSADESQSNLQMYLVVAVTLISLLLILTVILTVISKCKESKPLPTLGPLTTSLYPQVDSRMLSQFNCGTLPLPYSYNVCLSLDSSESGFPIMKPKQNVPIDNLIDADNSELRSEHFKETLSPSNPIQPGTDRIKIPELVLEKALDHETQSVHKLLLTAFNWVRSGSTLTKIIISDATTNMPVFTREVYQVNISEYAPVESTVLYITVTDNSESSNAEIT</sequence>
<evidence type="ECO:0000256" key="13">
    <source>
        <dbReference type="SAM" id="Phobius"/>
    </source>
</evidence>
<gene>
    <name evidence="17 18" type="primary">LOC100489479</name>
</gene>
<keyword evidence="10 13" id="KW-0472">Membrane</keyword>
<dbReference type="GO" id="GO:0005509">
    <property type="term" value="F:calcium ion binding"/>
    <property type="evidence" value="ECO:0007669"/>
    <property type="project" value="UniProtKB-UniRule"/>
</dbReference>
<feature type="chain" id="PRO_5035151820" evidence="14">
    <location>
        <begin position="32"/>
        <end position="900"/>
    </location>
</feature>
<evidence type="ECO:0000256" key="1">
    <source>
        <dbReference type="ARBA" id="ARBA00003436"/>
    </source>
</evidence>
<dbReference type="RefSeq" id="XP_002940039.1">
    <property type="nucleotide sequence ID" value="XM_002939993.1"/>
</dbReference>
<reference evidence="17" key="1">
    <citation type="submission" date="2025-08" db="UniProtKB">
        <authorList>
            <consortium name="RefSeq"/>
        </authorList>
    </citation>
    <scope>IDENTIFICATION</scope>
    <source>
        <strain evidence="17">Nigerian</strain>
        <tissue evidence="17">Liver and blood</tissue>
    </source>
</reference>
<dbReference type="Xenbase" id="XB-GENE-29079743">
    <property type="gene designation" value="LOC100489479"/>
</dbReference>
<evidence type="ECO:0000256" key="5">
    <source>
        <dbReference type="ARBA" id="ARBA00022729"/>
    </source>
</evidence>
<feature type="domain" description="Cadherin" evidence="15">
    <location>
        <begin position="136"/>
        <end position="244"/>
    </location>
</feature>
<comment type="function">
    <text evidence="1">Potential calcium-dependent cell-adhesion protein. May be involved in the establishment and maintenance of specific neuronal connections in the brain.</text>
</comment>